<keyword evidence="3" id="KW-0732">Signal</keyword>
<dbReference type="Pfam" id="PF01547">
    <property type="entry name" value="SBP_bac_1"/>
    <property type="match status" value="1"/>
</dbReference>
<dbReference type="PANTHER" id="PTHR30061:SF50">
    <property type="entry name" value="MALTOSE_MALTODEXTRIN-BINDING PERIPLASMIC PROTEIN"/>
    <property type="match status" value="1"/>
</dbReference>
<evidence type="ECO:0000256" key="1">
    <source>
        <dbReference type="ARBA" id="ARBA00008520"/>
    </source>
</evidence>
<name>A0ABX1Y3E0_9BACL</name>
<evidence type="ECO:0000256" key="6">
    <source>
        <dbReference type="ARBA" id="ARBA00023163"/>
    </source>
</evidence>
<dbReference type="InterPro" id="IPR006059">
    <property type="entry name" value="SBP"/>
</dbReference>
<gene>
    <name evidence="8" type="ORF">GC098_28995</name>
</gene>
<protein>
    <submittedName>
        <fullName evidence="8">Extracellular solute-binding protein</fullName>
    </submittedName>
</protein>
<dbReference type="SMART" id="SM00345">
    <property type="entry name" value="HTH_GNTR"/>
    <property type="match status" value="1"/>
</dbReference>
<dbReference type="Pfam" id="PF00392">
    <property type="entry name" value="GntR"/>
    <property type="match status" value="1"/>
</dbReference>
<keyword evidence="4" id="KW-0805">Transcription regulation</keyword>
<dbReference type="InterPro" id="IPR036388">
    <property type="entry name" value="WH-like_DNA-bd_sf"/>
</dbReference>
<keyword evidence="5" id="KW-0238">DNA-binding</keyword>
<evidence type="ECO:0000256" key="2">
    <source>
        <dbReference type="ARBA" id="ARBA00022448"/>
    </source>
</evidence>
<proteinExistence type="inferred from homology"/>
<dbReference type="Gene3D" id="3.40.190.10">
    <property type="entry name" value="Periplasmic binding protein-like II"/>
    <property type="match status" value="1"/>
</dbReference>
<dbReference type="EMBL" id="WHOA01000205">
    <property type="protein sequence ID" value="NOU75373.1"/>
    <property type="molecule type" value="Genomic_DNA"/>
</dbReference>
<dbReference type="Proteomes" id="UP000616779">
    <property type="component" value="Unassembled WGS sequence"/>
</dbReference>
<dbReference type="PROSITE" id="PS50949">
    <property type="entry name" value="HTH_GNTR"/>
    <property type="match status" value="1"/>
</dbReference>
<evidence type="ECO:0000256" key="4">
    <source>
        <dbReference type="ARBA" id="ARBA00023015"/>
    </source>
</evidence>
<comment type="similarity">
    <text evidence="1">Belongs to the bacterial solute-binding protein 1 family.</text>
</comment>
<keyword evidence="2" id="KW-0813">Transport</keyword>
<dbReference type="CDD" id="cd07377">
    <property type="entry name" value="WHTH_GntR"/>
    <property type="match status" value="1"/>
</dbReference>
<evidence type="ECO:0000256" key="3">
    <source>
        <dbReference type="ARBA" id="ARBA00022729"/>
    </source>
</evidence>
<evidence type="ECO:0000313" key="9">
    <source>
        <dbReference type="Proteomes" id="UP000616779"/>
    </source>
</evidence>
<dbReference type="PRINTS" id="PR00035">
    <property type="entry name" value="HTHGNTR"/>
</dbReference>
<accession>A0ABX1Y3E0</accession>
<dbReference type="InterPro" id="IPR000524">
    <property type="entry name" value="Tscrpt_reg_HTH_GntR"/>
</dbReference>
<dbReference type="PANTHER" id="PTHR30061">
    <property type="entry name" value="MALTOSE-BINDING PERIPLASMIC PROTEIN"/>
    <property type="match status" value="1"/>
</dbReference>
<keyword evidence="6" id="KW-0804">Transcription</keyword>
<feature type="domain" description="HTH gntR-type" evidence="7">
    <location>
        <begin position="11"/>
        <end position="79"/>
    </location>
</feature>
<dbReference type="InterPro" id="IPR036390">
    <property type="entry name" value="WH_DNA-bd_sf"/>
</dbReference>
<dbReference type="SUPFAM" id="SSF46785">
    <property type="entry name" value="Winged helix' DNA-binding domain"/>
    <property type="match status" value="1"/>
</dbReference>
<evidence type="ECO:0000259" key="7">
    <source>
        <dbReference type="PROSITE" id="PS50949"/>
    </source>
</evidence>
<organism evidence="8 9">
    <name type="scientific">Paenibacillus phytorum</name>
    <dbReference type="NCBI Taxonomy" id="2654977"/>
    <lineage>
        <taxon>Bacteria</taxon>
        <taxon>Bacillati</taxon>
        <taxon>Bacillota</taxon>
        <taxon>Bacilli</taxon>
        <taxon>Bacillales</taxon>
        <taxon>Paenibacillaceae</taxon>
        <taxon>Paenibacillus</taxon>
    </lineage>
</organism>
<reference evidence="8 9" key="1">
    <citation type="submission" date="2019-10" db="EMBL/GenBank/DDBJ databases">
        <title>Description of Paenibacillus terrestris sp. nov.</title>
        <authorList>
            <person name="Carlier A."/>
            <person name="Qi S."/>
        </authorList>
    </citation>
    <scope>NUCLEOTIDE SEQUENCE [LARGE SCALE GENOMIC DNA]</scope>
    <source>
        <strain evidence="8 9">LMG 31458</strain>
    </source>
</reference>
<sequence length="463" mass="53508">MDEKVSRKTFRIRLEEMASILREEIISGKRAVDEFLPSELDLTRQFHLSNKSVRKALDMLVEEGLIEKIPKVGNRVTAVADENKTLVRFGYHPSTNYETALAEMISEFHGLYPHIQVQPVEIPSQNFHNSIKEYLDADLLDVFSMNDRSFMEFVDNETYNLLEPYELNPSLYPFLSEPFMHQGELLVQPFSYSPVILCYNREHFAEINVSEPYSGWTWTDLLAHAKELAIENERFGFYFHLLSQNRWPIFLFQSGIAFERNQHGHYEIDEAKLMESLETCRDIIYMPNVFPTMLSASEADAEELFLNGKVSMIMTSYFGLNKIKGASFSYDIAPLPYLKESKTMLVIIGLAISRKSKVKEAARKVVEFLQSPQAQLIMRKHTLSIPVDKNAAEWKGEESITRPSRYNIYREIVPTFKRLSELKLDSVQLSHVLRQAKLYWSKLQDVKVTSTNIVTGLNTDQAE</sequence>
<evidence type="ECO:0000313" key="8">
    <source>
        <dbReference type="EMBL" id="NOU75373.1"/>
    </source>
</evidence>
<comment type="caution">
    <text evidence="8">The sequence shown here is derived from an EMBL/GenBank/DDBJ whole genome shotgun (WGS) entry which is preliminary data.</text>
</comment>
<keyword evidence="9" id="KW-1185">Reference proteome</keyword>
<dbReference type="Gene3D" id="1.10.10.10">
    <property type="entry name" value="Winged helix-like DNA-binding domain superfamily/Winged helix DNA-binding domain"/>
    <property type="match status" value="1"/>
</dbReference>
<dbReference type="SUPFAM" id="SSF53850">
    <property type="entry name" value="Periplasmic binding protein-like II"/>
    <property type="match status" value="1"/>
</dbReference>
<evidence type="ECO:0000256" key="5">
    <source>
        <dbReference type="ARBA" id="ARBA00023125"/>
    </source>
</evidence>